<dbReference type="GO" id="GO:0005829">
    <property type="term" value="C:cytosol"/>
    <property type="evidence" value="ECO:0007669"/>
    <property type="project" value="TreeGrafter"/>
</dbReference>
<dbReference type="OrthoDB" id="2474611at2"/>
<dbReference type="SUPFAM" id="SSF56784">
    <property type="entry name" value="HAD-like"/>
    <property type="match status" value="1"/>
</dbReference>
<accession>A0A419SN79</accession>
<dbReference type="InterPro" id="IPR050155">
    <property type="entry name" value="HAD-like_hydrolase_sf"/>
</dbReference>
<dbReference type="EMBL" id="MCHY01000006">
    <property type="protein sequence ID" value="RKD25669.1"/>
    <property type="molecule type" value="Genomic_DNA"/>
</dbReference>
<dbReference type="PANTHER" id="PTHR43434:SF1">
    <property type="entry name" value="PHOSPHOGLYCOLATE PHOSPHATASE"/>
    <property type="match status" value="1"/>
</dbReference>
<dbReference type="SFLD" id="SFLDS00003">
    <property type="entry name" value="Haloacid_Dehalogenase"/>
    <property type="match status" value="1"/>
</dbReference>
<dbReference type="PANTHER" id="PTHR43434">
    <property type="entry name" value="PHOSPHOGLYCOLATE PHOSPHATASE"/>
    <property type="match status" value="1"/>
</dbReference>
<dbReference type="GO" id="GO:0006281">
    <property type="term" value="P:DNA repair"/>
    <property type="evidence" value="ECO:0007669"/>
    <property type="project" value="TreeGrafter"/>
</dbReference>
<dbReference type="GO" id="GO:0008967">
    <property type="term" value="F:phosphoglycolate phosphatase activity"/>
    <property type="evidence" value="ECO:0007669"/>
    <property type="project" value="TreeGrafter"/>
</dbReference>
<name>A0A419SN79_9BACL</name>
<reference evidence="1 2" key="1">
    <citation type="submission" date="2016-08" db="EMBL/GenBank/DDBJ databases">
        <title>Novel Firmicute Genomes.</title>
        <authorList>
            <person name="Poppleton D.I."/>
            <person name="Gribaldo S."/>
        </authorList>
    </citation>
    <scope>NUCLEOTIDE SEQUENCE [LARGE SCALE GENOMIC DNA]</scope>
    <source>
        <strain evidence="1 2">RAOx-1</strain>
    </source>
</reference>
<dbReference type="InterPro" id="IPR023214">
    <property type="entry name" value="HAD_sf"/>
</dbReference>
<sequence length="381" mass="42978">MVSMILFDVDGVLLSEERYFDATALTLWEMLFSPTYLGLPGEPFETQPSEDTIRAIRKKVFVDDQILDLMKNRGINSNWDMVYLSFAHQLLCILEQLLPAHREEVTDIIQREITYDSLRRIAGLLKDQRVEIEYERFLTDFGQSAVEKQDLLLYLNDLVLSKLQVETHLFGATSSLWQLCQETFQEWYLGDELVVDNIGRAPTQQGKRGFLSDEIPIVAPQEMAATLSALQEKGITLGIGTGRPTVETMIPLQEMGLLDYFEADRIVTASHVLNAERERPEYAPLSKPQPFCYIKGWLGMQATTQQCMETPLPIIDVAETLLIVGDSVADLMAAQRIGCRFAAVLTGLSGQAARAQFEELGADYILDDMRQVVEIVGEEQN</sequence>
<dbReference type="RefSeq" id="WP_120188340.1">
    <property type="nucleotide sequence ID" value="NZ_MCHY01000006.1"/>
</dbReference>
<dbReference type="Pfam" id="PF13242">
    <property type="entry name" value="Hydrolase_like"/>
    <property type="match status" value="1"/>
</dbReference>
<proteinExistence type="predicted"/>
<dbReference type="Gene3D" id="3.40.50.1000">
    <property type="entry name" value="HAD superfamily/HAD-like"/>
    <property type="match status" value="1"/>
</dbReference>
<dbReference type="AlphaFoldDB" id="A0A419SN79"/>
<organism evidence="1 2">
    <name type="scientific">Ammoniphilus oxalaticus</name>
    <dbReference type="NCBI Taxonomy" id="66863"/>
    <lineage>
        <taxon>Bacteria</taxon>
        <taxon>Bacillati</taxon>
        <taxon>Bacillota</taxon>
        <taxon>Bacilli</taxon>
        <taxon>Bacillales</taxon>
        <taxon>Paenibacillaceae</taxon>
        <taxon>Aneurinibacillus group</taxon>
        <taxon>Ammoniphilus</taxon>
    </lineage>
</organism>
<protein>
    <submittedName>
        <fullName evidence="1">Phosphatase</fullName>
    </submittedName>
</protein>
<dbReference type="InterPro" id="IPR036412">
    <property type="entry name" value="HAD-like_sf"/>
</dbReference>
<comment type="caution">
    <text evidence="1">The sequence shown here is derived from an EMBL/GenBank/DDBJ whole genome shotgun (WGS) entry which is preliminary data.</text>
</comment>
<gene>
    <name evidence="1" type="ORF">BEP19_01630</name>
</gene>
<dbReference type="Proteomes" id="UP000284219">
    <property type="component" value="Unassembled WGS sequence"/>
</dbReference>
<evidence type="ECO:0000313" key="1">
    <source>
        <dbReference type="EMBL" id="RKD25669.1"/>
    </source>
</evidence>
<evidence type="ECO:0000313" key="2">
    <source>
        <dbReference type="Proteomes" id="UP000284219"/>
    </source>
</evidence>
<keyword evidence="2" id="KW-1185">Reference proteome</keyword>
<dbReference type="SFLD" id="SFLDG01129">
    <property type="entry name" value="C1.5:_HAD__Beta-PGM__Phosphata"/>
    <property type="match status" value="1"/>
</dbReference>